<keyword evidence="4" id="KW-1185">Reference proteome</keyword>
<dbReference type="Proteomes" id="UP000190750">
    <property type="component" value="Unassembled WGS sequence"/>
</dbReference>
<protein>
    <recommendedName>
        <fullName evidence="5">AsmA domain-containing protein</fullName>
    </recommendedName>
</protein>
<dbReference type="InterPro" id="IPR052894">
    <property type="entry name" value="AsmA-related"/>
</dbReference>
<keyword evidence="2" id="KW-1133">Transmembrane helix</keyword>
<reference evidence="3 4" key="1">
    <citation type="submission" date="2017-01" db="EMBL/GenBank/DDBJ databases">
        <title>Genome sequencing of Rhodoferax fermentans JCM 7819.</title>
        <authorList>
            <person name="Kim Y.J."/>
            <person name="Farh M.E.-A."/>
            <person name="Yang D.-C."/>
        </authorList>
    </citation>
    <scope>NUCLEOTIDE SEQUENCE [LARGE SCALE GENOMIC DNA]</scope>
    <source>
        <strain evidence="3 4">JCM 7819</strain>
    </source>
</reference>
<evidence type="ECO:0008006" key="5">
    <source>
        <dbReference type="Google" id="ProtNLM"/>
    </source>
</evidence>
<feature type="transmembrane region" description="Helical" evidence="2">
    <location>
        <begin position="20"/>
        <end position="42"/>
    </location>
</feature>
<dbReference type="InterPro" id="IPR036737">
    <property type="entry name" value="OmpA-like_sf"/>
</dbReference>
<feature type="region of interest" description="Disordered" evidence="1">
    <location>
        <begin position="587"/>
        <end position="608"/>
    </location>
</feature>
<evidence type="ECO:0000313" key="3">
    <source>
        <dbReference type="EMBL" id="OOV08310.1"/>
    </source>
</evidence>
<evidence type="ECO:0000256" key="2">
    <source>
        <dbReference type="SAM" id="Phobius"/>
    </source>
</evidence>
<dbReference type="AlphaFoldDB" id="A0A1T1AW42"/>
<comment type="caution">
    <text evidence="3">The sequence shown here is derived from an EMBL/GenBank/DDBJ whole genome shotgun (WGS) entry which is preliminary data.</text>
</comment>
<dbReference type="GO" id="GO:0005886">
    <property type="term" value="C:plasma membrane"/>
    <property type="evidence" value="ECO:0007669"/>
    <property type="project" value="TreeGrafter"/>
</dbReference>
<gene>
    <name evidence="3" type="ORF">RF819_17780</name>
</gene>
<dbReference type="RefSeq" id="WP_078366191.1">
    <property type="nucleotide sequence ID" value="NZ_MTJN01000002.1"/>
</dbReference>
<name>A0A1T1AW42_RHOFE</name>
<evidence type="ECO:0000256" key="1">
    <source>
        <dbReference type="SAM" id="MobiDB-lite"/>
    </source>
</evidence>
<dbReference type="PANTHER" id="PTHR30441">
    <property type="entry name" value="DUF748 DOMAIN-CONTAINING PROTEIN"/>
    <property type="match status" value="1"/>
</dbReference>
<dbReference type="EMBL" id="MTJN01000002">
    <property type="protein sequence ID" value="OOV08310.1"/>
    <property type="molecule type" value="Genomic_DNA"/>
</dbReference>
<dbReference type="GO" id="GO:0090313">
    <property type="term" value="P:regulation of protein targeting to membrane"/>
    <property type="evidence" value="ECO:0007669"/>
    <property type="project" value="TreeGrafter"/>
</dbReference>
<dbReference type="OrthoDB" id="9757969at2"/>
<dbReference type="InterPro" id="IPR008023">
    <property type="entry name" value="DUF748"/>
</dbReference>
<evidence type="ECO:0000313" key="4">
    <source>
        <dbReference type="Proteomes" id="UP000190750"/>
    </source>
</evidence>
<sequence length="1257" mass="135615">MPTDQANPTPTRKHPLTLIWLRRGAWALVGLLLLWLLSWLSLPPLLKSQAQIRLTELLGRQVTVGQVDFRPWSLELSVSDLAVAGVDAASGPQLTVARLSIDMELQSLLRLAPVVDALVLDSPRLNLTHTGEGRYDVDDVLARLAGPEDAPAPTPAEPLRFALYNLVLSDGVVRFTDGPRNQVHQLSRLQLSVPFLSNLDSKREVLVSPRLAFELNGSQFDSSALATPFAQTRKTDAHLVVKDLDLAPYLVYWPASLPVRLRSAVLDADLQLAFEQTDQTAVKLSGQLSARQLQLNSARSGAELLAFERLGIQLKDVRPLARQVQLGRIELTQPHLTLRRNHAGVLELMTLVAEKSLGKVSKSEAASPSSIGAAGQKDIKAAAAAPATPWQLKVDELLLQDGELTWLDAALPKPAQLSVKSLQLQARALAWPFSQALPFEGSAKLASASLQFKGSATDQVAEVAVQLSELPLALAAPYVGVYLQPKLDGRLSTDLTLNWRAARATQATSTRVQLAQLSLDKLALTGDQKAALASIQQLQLADVLMDTQARSVHFGSVKLSQPSTRLVRDVAGRWMYEDWFKVQPSAPQPVTAAASTKTAKTSKPPSADKPWLLSVDRLQLEQGKLSLLDRAPAQPVRLELSDLSLQLKKLSTASRAPFDINLSTRLRHRHTEPGKLTWRGSGAVSPLALKGELVAERLPLHAVAPYFLDSLNVALLRADAGFKGRLNLAQQPSGLSLRVTGDARLDDLQARSLAQTEPFVAAEELLRWKSLSLSGVDLALAPGVATQVKVAGTVLSDFYARLILNKEGRLNLQDVMKKTDQAPVNTGQGASKNVALASAPAVSAATSSPASVSQALAPVIQFGPISLLQGRINFTDHFIQPNYTADLSELVGKLSAFSSQTAAGEPQLADLELRGRAEGSATLEVLGKINPLVQPMVLDIQGKVRDLELAPLSTYSARYAGYGIERGKLSVDVAYKVQPDGQLTASNQLVLNQLRFGDAVPGATRSLPVKLAVALLADRNGVIDLNVPISGSLNDPQFRLMPIVFKVIGNLILRAVTAPFSLIANLFGGSGGEELSTVSFDAGSALLNEAAKTSLDKVAKVLQERPALKMTVVGTASLEAEREAYKRQQLQALVLGEKRRALPATQVQATATPITVSVEEYPQLLKRVYRRGDFPKPRNLIGLTKDIPVEEMEALLLTHLDASESAMQALALKRGVVVRDYLASQKLPPERLFLGAAKAVSPEAKWQPRAELNLATD</sequence>
<dbReference type="Gene3D" id="3.30.1330.60">
    <property type="entry name" value="OmpA-like domain"/>
    <property type="match status" value="1"/>
</dbReference>
<feature type="compositionally biased region" description="Low complexity" evidence="1">
    <location>
        <begin position="591"/>
        <end position="605"/>
    </location>
</feature>
<dbReference type="STRING" id="28066.RF819_17780"/>
<organism evidence="3 4">
    <name type="scientific">Rhodoferax fermentans</name>
    <dbReference type="NCBI Taxonomy" id="28066"/>
    <lineage>
        <taxon>Bacteria</taxon>
        <taxon>Pseudomonadati</taxon>
        <taxon>Pseudomonadota</taxon>
        <taxon>Betaproteobacteria</taxon>
        <taxon>Burkholderiales</taxon>
        <taxon>Comamonadaceae</taxon>
        <taxon>Rhodoferax</taxon>
    </lineage>
</organism>
<accession>A0A1T1AW42</accession>
<dbReference type="Pfam" id="PF05359">
    <property type="entry name" value="DUF748"/>
    <property type="match status" value="2"/>
</dbReference>
<dbReference type="PANTHER" id="PTHR30441:SF8">
    <property type="entry name" value="DUF748 DOMAIN-CONTAINING PROTEIN"/>
    <property type="match status" value="1"/>
</dbReference>
<keyword evidence="2" id="KW-0812">Transmembrane</keyword>
<proteinExistence type="predicted"/>
<keyword evidence="2" id="KW-0472">Membrane</keyword>